<comment type="catalytic activity">
    <reaction evidence="2">
        <text>(R)-pantolactone + NADP(+) = 2-dehydropantolactone + NADPH + H(+)</text>
        <dbReference type="Rhea" id="RHEA:18981"/>
        <dbReference type="ChEBI" id="CHEBI:15378"/>
        <dbReference type="ChEBI" id="CHEBI:16719"/>
        <dbReference type="ChEBI" id="CHEBI:18395"/>
        <dbReference type="ChEBI" id="CHEBI:57783"/>
        <dbReference type="ChEBI" id="CHEBI:58349"/>
        <dbReference type="EC" id="1.1.1.358"/>
    </reaction>
</comment>
<sequence length="310" mass="34500">MATNISRSQKTYTLNTSKTIPAIGLGTWKSSDEDVYKAVLAAIETGYRHIDTAACYGNEKPIGDAIRDSKIPRDQLFVTTKVWCTDHTRVKQALDTSLEKLGLDYVDLYLMHWPVPLNPNGNHPNFPTLENGKRDILKDWDFIKTYQQLQDVLTTSKTKAIGVSNLTITNLKKLLEAPGVTVVPATNQVELHPYLPQPKLVQFCKDNGIVVEAYSPLGSTDSPLLLDEIVADIAKKNNVSPATILISWALWRGTVVLPKSVTPSRISSNFEVIELSDEDGKQLNDLWSIRGVSRLVQPDWSPLVVFDSDE</sequence>
<name>A0A1L0BTI8_9ASCO</name>
<dbReference type="FunFam" id="3.20.20.100:FF:000002">
    <property type="entry name" value="2,5-diketo-D-gluconic acid reductase A"/>
    <property type="match status" value="1"/>
</dbReference>
<evidence type="ECO:0000259" key="10">
    <source>
        <dbReference type="Pfam" id="PF00248"/>
    </source>
</evidence>
<protein>
    <recommendedName>
        <fullName evidence="5">2-dehydropantolactone reductase</fullName>
        <ecNumber evidence="4">1.1.1.358</ecNumber>
    </recommendedName>
    <alternativeName>
        <fullName evidence="5">2-dehydropantolactone reductase</fullName>
    </alternativeName>
    <alternativeName>
        <fullName evidence="6">Ketopantoyl-lactone reductase</fullName>
    </alternativeName>
</protein>
<organism evidence="11 12">
    <name type="scientific">Sungouiella intermedia</name>
    <dbReference type="NCBI Taxonomy" id="45354"/>
    <lineage>
        <taxon>Eukaryota</taxon>
        <taxon>Fungi</taxon>
        <taxon>Dikarya</taxon>
        <taxon>Ascomycota</taxon>
        <taxon>Saccharomycotina</taxon>
        <taxon>Pichiomycetes</taxon>
        <taxon>Metschnikowiaceae</taxon>
        <taxon>Sungouiella</taxon>
    </lineage>
</organism>
<feature type="binding site" evidence="8">
    <location>
        <position position="112"/>
    </location>
    <ligand>
        <name>substrate</name>
    </ligand>
</feature>
<dbReference type="EMBL" id="LT635766">
    <property type="protein sequence ID" value="SGZ54671.1"/>
    <property type="molecule type" value="Genomic_DNA"/>
</dbReference>
<evidence type="ECO:0000313" key="12">
    <source>
        <dbReference type="Proteomes" id="UP000182259"/>
    </source>
</evidence>
<reference evidence="11 12" key="1">
    <citation type="submission" date="2016-10" db="EMBL/GenBank/DDBJ databases">
        <authorList>
            <person name="de Groot N.N."/>
        </authorList>
    </citation>
    <scope>NUCLEOTIDE SEQUENCE [LARGE SCALE GENOMIC DNA]</scope>
    <source>
        <strain evidence="11 12">PYCC 4715</strain>
    </source>
</reference>
<dbReference type="InterPro" id="IPR036812">
    <property type="entry name" value="NAD(P)_OxRdtase_dom_sf"/>
</dbReference>
<dbReference type="AlphaFoldDB" id="A0A1L0BTI8"/>
<dbReference type="InterPro" id="IPR023210">
    <property type="entry name" value="NADP_OxRdtase_dom"/>
</dbReference>
<dbReference type="Pfam" id="PF00248">
    <property type="entry name" value="Aldo_ket_red"/>
    <property type="match status" value="1"/>
</dbReference>
<dbReference type="Proteomes" id="UP000182259">
    <property type="component" value="Chromosome III"/>
</dbReference>
<feature type="domain" description="NADP-dependent oxidoreductase" evidence="10">
    <location>
        <begin position="23"/>
        <end position="286"/>
    </location>
</feature>
<dbReference type="Gene3D" id="3.20.20.100">
    <property type="entry name" value="NADP-dependent oxidoreductase domain"/>
    <property type="match status" value="1"/>
</dbReference>
<evidence type="ECO:0000256" key="2">
    <source>
        <dbReference type="ARBA" id="ARBA00050878"/>
    </source>
</evidence>
<evidence type="ECO:0000256" key="3">
    <source>
        <dbReference type="ARBA" id="ARBA00051098"/>
    </source>
</evidence>
<evidence type="ECO:0000256" key="7">
    <source>
        <dbReference type="PIRSR" id="PIRSR000097-1"/>
    </source>
</evidence>
<feature type="active site" description="Proton donor" evidence="7">
    <location>
        <position position="56"/>
    </location>
</feature>
<evidence type="ECO:0000256" key="9">
    <source>
        <dbReference type="PIRSR" id="PIRSR000097-3"/>
    </source>
</evidence>
<gene>
    <name evidence="11" type="ORF">SAMEA4029009_CIC11G00000003855</name>
</gene>
<dbReference type="PROSITE" id="PS00063">
    <property type="entry name" value="ALDOKETO_REDUCTASE_3"/>
    <property type="match status" value="1"/>
</dbReference>
<comment type="catalytic activity">
    <reaction evidence="3">
        <text>isatin + NADPH + H(+) = 3-hydroxyindolin-2-one + NADP(+)</text>
        <dbReference type="Rhea" id="RHEA:68608"/>
        <dbReference type="ChEBI" id="CHEBI:15378"/>
        <dbReference type="ChEBI" id="CHEBI:27539"/>
        <dbReference type="ChEBI" id="CHEBI:28536"/>
        <dbReference type="ChEBI" id="CHEBI:57783"/>
        <dbReference type="ChEBI" id="CHEBI:58349"/>
    </reaction>
</comment>
<keyword evidence="1" id="KW-0560">Oxidoreductase</keyword>
<dbReference type="InterPro" id="IPR018170">
    <property type="entry name" value="Aldo/ket_reductase_CS"/>
</dbReference>
<evidence type="ECO:0000256" key="6">
    <source>
        <dbReference type="ARBA" id="ARBA00081322"/>
    </source>
</evidence>
<evidence type="ECO:0000256" key="1">
    <source>
        <dbReference type="ARBA" id="ARBA00023002"/>
    </source>
</evidence>
<feature type="site" description="Lowers pKa of active site Tyr" evidence="9">
    <location>
        <position position="81"/>
    </location>
</feature>
<dbReference type="PIRSF" id="PIRSF000097">
    <property type="entry name" value="AKR"/>
    <property type="match status" value="1"/>
</dbReference>
<proteinExistence type="predicted"/>
<dbReference type="PANTHER" id="PTHR11732">
    <property type="entry name" value="ALDO/KETO REDUCTASE"/>
    <property type="match status" value="1"/>
</dbReference>
<dbReference type="GO" id="GO:0042180">
    <property type="term" value="P:ketone metabolic process"/>
    <property type="evidence" value="ECO:0007669"/>
    <property type="project" value="UniProtKB-ARBA"/>
</dbReference>
<dbReference type="PROSITE" id="PS00798">
    <property type="entry name" value="ALDOKETO_REDUCTASE_1"/>
    <property type="match status" value="1"/>
</dbReference>
<dbReference type="GO" id="GO:0047011">
    <property type="term" value="F:2-dehydropantolactone reductase (A-specific) activity"/>
    <property type="evidence" value="ECO:0007669"/>
    <property type="project" value="UniProtKB-ARBA"/>
</dbReference>
<accession>A0A1L0BTI8</accession>
<dbReference type="InterPro" id="IPR020471">
    <property type="entry name" value="AKR"/>
</dbReference>
<evidence type="ECO:0000256" key="5">
    <source>
        <dbReference type="ARBA" id="ARBA00079693"/>
    </source>
</evidence>
<dbReference type="SUPFAM" id="SSF51430">
    <property type="entry name" value="NAD(P)-linked oxidoreductase"/>
    <property type="match status" value="1"/>
</dbReference>
<dbReference type="PRINTS" id="PR00069">
    <property type="entry name" value="ALDKETRDTASE"/>
</dbReference>
<evidence type="ECO:0000313" key="11">
    <source>
        <dbReference type="EMBL" id="SGZ54671.1"/>
    </source>
</evidence>
<evidence type="ECO:0000256" key="8">
    <source>
        <dbReference type="PIRSR" id="PIRSR000097-2"/>
    </source>
</evidence>
<dbReference type="EC" id="1.1.1.358" evidence="4"/>
<evidence type="ECO:0000256" key="4">
    <source>
        <dbReference type="ARBA" id="ARBA00066965"/>
    </source>
</evidence>